<feature type="compositionally biased region" description="Polar residues" evidence="8">
    <location>
        <begin position="1073"/>
        <end position="1101"/>
    </location>
</feature>
<protein>
    <recommendedName>
        <fullName evidence="9">Xylanolytic transcriptional activator regulatory domain-containing protein</fullName>
    </recommendedName>
</protein>
<dbReference type="GO" id="GO:0045944">
    <property type="term" value="P:positive regulation of transcription by RNA polymerase II"/>
    <property type="evidence" value="ECO:0007669"/>
    <property type="project" value="TreeGrafter"/>
</dbReference>
<keyword evidence="7" id="KW-0539">Nucleus</keyword>
<dbReference type="CDD" id="cd12148">
    <property type="entry name" value="fungal_TF_MHR"/>
    <property type="match status" value="1"/>
</dbReference>
<feature type="region of interest" description="Disordered" evidence="8">
    <location>
        <begin position="960"/>
        <end position="1048"/>
    </location>
</feature>
<dbReference type="PANTHER" id="PTHR47782:SF12">
    <property type="entry name" value="ZN(II)2CYS6 TRANSCRIPTION FACTOR (EUROFUNG)"/>
    <property type="match status" value="1"/>
</dbReference>
<dbReference type="Pfam" id="PF04082">
    <property type="entry name" value="Fungal_trans"/>
    <property type="match status" value="1"/>
</dbReference>
<evidence type="ECO:0000256" key="7">
    <source>
        <dbReference type="ARBA" id="ARBA00023242"/>
    </source>
</evidence>
<keyword evidence="5" id="KW-0238">DNA-binding</keyword>
<evidence type="ECO:0000313" key="10">
    <source>
        <dbReference type="EMBL" id="EGU81304.1"/>
    </source>
</evidence>
<dbReference type="GO" id="GO:0005634">
    <property type="term" value="C:nucleus"/>
    <property type="evidence" value="ECO:0007669"/>
    <property type="project" value="UniProtKB-SubCell"/>
</dbReference>
<keyword evidence="2" id="KW-0479">Metal-binding</keyword>
<reference evidence="10" key="1">
    <citation type="journal article" date="2012" name="Mol. Plant Microbe Interact.">
        <title>A highly conserved effector in Fusarium oxysporum is required for full virulence on Arabidopsis.</title>
        <authorList>
            <person name="Thatcher L.F."/>
            <person name="Gardiner D.M."/>
            <person name="Kazan K."/>
            <person name="Manners J."/>
        </authorList>
    </citation>
    <scope>NUCLEOTIDE SEQUENCE [LARGE SCALE GENOMIC DNA]</scope>
    <source>
        <strain evidence="10">Fo5176</strain>
    </source>
</reference>
<dbReference type="PaxDb" id="5507-FOXG_14801P0"/>
<feature type="region of interest" description="Disordered" evidence="8">
    <location>
        <begin position="1069"/>
        <end position="1101"/>
    </location>
</feature>
<evidence type="ECO:0000256" key="8">
    <source>
        <dbReference type="SAM" id="MobiDB-lite"/>
    </source>
</evidence>
<sequence length="1409" mass="154192">MRGSARRRHRTPARYSFQPVIAAKSLSRASCSQIKAQQEVLYSRVRQDPDGRKQRRANDAELENSGARAGIRVRVETAGLRTLCLPASHESTGMYPVSYVQGLEQRVAGLQGRLDQQTAKSMTQENPESGSPLAPNLQTNIHPDLQSFTGHLDAFYMQSVPSQGYSFDLLTYQADNLFSISQQPPADEANYSIDTTRSLDPSMAAVVTDISVREGASFFQTYFEIIHPRYPFLDVEECSTAYIKWKAGEIATCGNNAWSTYLLKLIFANGAILQHAWSDNRTRQQLGLILQEQNIISDSFLKPLARLQAMLLHAFHELHGESTERVVHIVGVAMRFAIFNGFHRLTNDGSYEVEMKIKAWWCIYCLDKVVAITLRIPPYPLDEWIDTPAYRVKHGPQFFMPWAVDTPGSSDGVLYTFDLRYFAHMCKIRRLHSEILTLSRQVDPGSIDQSLRKLLSEIDGWAKSKDVFASGHPNAEGHASPLGVVYVAHMTRVVLYSSVPFEPASENTDKLLQACCDSCATFRALQKRKQLPKHWFDVGVVMVYILWRRSMPVSKVIDRAIRDCTAILSIFADRSQKVDIYRDCMELLASSISRVSTPGNIDTETRQELNFLLGQIEENSLAPHVHAKLSEMSWQFRSRAFTLSQVMSTAVRIRRLVDGTKFADETVLHITISAEMSASWLYGQTAHFAALNLSSLPVTMNTGMQSKIALVSLVLVGFCSAGPCKPSSRTTLSSHSITSSIATIDVSASSTDSQTNFDSLTITSSAETTEVPSITLPQSSTTTEEEVIIITNAILGGSFASRDPNSPSGLTNFAASGNAEFHQGGCYRADGSLDDGCAALSASGDVTKRSFFGSFASIFQTVRSVPRKKYTIQFFYLINSAGSQGCVASAKFGNAEFYSQPASNLRASWIRVLGQVEAASDLPTFAISLTCSGAGASSILIDSIFISNQVTPETIDDFKLDLGGSPPPVETTTAIRAEESPSLTTEPVTPTRTGGLSSMSTSMPVSTDSQEDTSSAVTNTKRTSSDPKTSSSAHESIETMTTSAVGHTSEAMIDTTAITLSSKTLALDETSKAETTGPVSQAIGSTSQPVTTAGPSQPTGTTCKPNCEMINDFYAHLDDFGCDLNGVFVKSDAIYTLPGEEVGTTQTHWYNSNDECAEICKTLPGCLSAGFQRLSGRCFFSNTLVTREDIRDGRDSQMVHWFGMECFTCGCSSGDTSTTAFPTTTLVPEPTSVTATTKATQPTGVCHNNRGQECEINPSNVENNDYVCIGGGVFTGETWTVPRSLYPMQENGEQCAAICDTLENCESSGFFGMENHCLFTTTKIKTSDFADPDPNYDDPGLDPKNSVWSHRSCWTCPTCVLSIAPLPKSPTCNYKPGDACTREDDRVFGFWLQEWAMRKLNHSILLPSQ</sequence>
<comment type="caution">
    <text evidence="10">The sequence shown here is derived from an EMBL/GenBank/DDBJ whole genome shotgun (WGS) entry which is preliminary data.</text>
</comment>
<accession>F9FP69</accession>
<evidence type="ECO:0000256" key="3">
    <source>
        <dbReference type="ARBA" id="ARBA00022833"/>
    </source>
</evidence>
<dbReference type="GO" id="GO:0043565">
    <property type="term" value="F:sequence-specific DNA binding"/>
    <property type="evidence" value="ECO:0007669"/>
    <property type="project" value="TreeGrafter"/>
</dbReference>
<dbReference type="OrthoDB" id="189997at2759"/>
<keyword evidence="3" id="KW-0862">Zinc</keyword>
<dbReference type="STRING" id="660025.F9FP69"/>
<dbReference type="GO" id="GO:0006351">
    <property type="term" value="P:DNA-templated transcription"/>
    <property type="evidence" value="ECO:0007669"/>
    <property type="project" value="InterPro"/>
</dbReference>
<feature type="region of interest" description="Disordered" evidence="8">
    <location>
        <begin position="45"/>
        <end position="65"/>
    </location>
</feature>
<evidence type="ECO:0000256" key="1">
    <source>
        <dbReference type="ARBA" id="ARBA00004123"/>
    </source>
</evidence>
<evidence type="ECO:0000256" key="2">
    <source>
        <dbReference type="ARBA" id="ARBA00022723"/>
    </source>
</evidence>
<dbReference type="EMBL" id="AFQF01002467">
    <property type="protein sequence ID" value="EGU81304.1"/>
    <property type="molecule type" value="Genomic_DNA"/>
</dbReference>
<keyword evidence="6" id="KW-0804">Transcription</keyword>
<dbReference type="PANTHER" id="PTHR47782">
    <property type="entry name" value="ZN(II)2CYS6 TRANSCRIPTION FACTOR (EUROFUNG)-RELATED"/>
    <property type="match status" value="1"/>
</dbReference>
<dbReference type="GO" id="GO:0008270">
    <property type="term" value="F:zinc ion binding"/>
    <property type="evidence" value="ECO:0007669"/>
    <property type="project" value="InterPro"/>
</dbReference>
<comment type="subcellular location">
    <subcellularLocation>
        <location evidence="1">Nucleus</location>
    </subcellularLocation>
</comment>
<dbReference type="InterPro" id="IPR052202">
    <property type="entry name" value="Yeast_MetPath_Reg"/>
</dbReference>
<dbReference type="SMART" id="SM00906">
    <property type="entry name" value="Fungal_trans"/>
    <property type="match status" value="1"/>
</dbReference>
<dbReference type="InterPro" id="IPR007219">
    <property type="entry name" value="XnlR_reg_dom"/>
</dbReference>
<evidence type="ECO:0000256" key="4">
    <source>
        <dbReference type="ARBA" id="ARBA00023015"/>
    </source>
</evidence>
<feature type="domain" description="Xylanolytic transcriptional activator regulatory" evidence="9">
    <location>
        <begin position="326"/>
        <end position="394"/>
    </location>
</feature>
<gene>
    <name evidence="10" type="ORF">FOXB_08199</name>
</gene>
<feature type="compositionally biased region" description="Basic and acidic residues" evidence="8">
    <location>
        <begin position="45"/>
        <end position="59"/>
    </location>
</feature>
<name>F9FP69_FUSOF</name>
<organism evidence="10">
    <name type="scientific">Fusarium oxysporum (strain Fo5176)</name>
    <name type="common">Fusarium vascular wilt</name>
    <dbReference type="NCBI Taxonomy" id="660025"/>
    <lineage>
        <taxon>Eukaryota</taxon>
        <taxon>Fungi</taxon>
        <taxon>Dikarya</taxon>
        <taxon>Ascomycota</taxon>
        <taxon>Pezizomycotina</taxon>
        <taxon>Sordariomycetes</taxon>
        <taxon>Hypocreomycetidae</taxon>
        <taxon>Hypocreales</taxon>
        <taxon>Nectriaceae</taxon>
        <taxon>Fusarium</taxon>
        <taxon>Fusarium oxysporum species complex</taxon>
    </lineage>
</organism>
<dbReference type="GO" id="GO:0000981">
    <property type="term" value="F:DNA-binding transcription factor activity, RNA polymerase II-specific"/>
    <property type="evidence" value="ECO:0007669"/>
    <property type="project" value="TreeGrafter"/>
</dbReference>
<evidence type="ECO:0000256" key="6">
    <source>
        <dbReference type="ARBA" id="ARBA00023163"/>
    </source>
</evidence>
<feature type="compositionally biased region" description="Polar residues" evidence="8">
    <location>
        <begin position="981"/>
        <end position="1046"/>
    </location>
</feature>
<keyword evidence="4" id="KW-0805">Transcription regulation</keyword>
<evidence type="ECO:0000256" key="5">
    <source>
        <dbReference type="ARBA" id="ARBA00023125"/>
    </source>
</evidence>
<proteinExistence type="predicted"/>
<evidence type="ECO:0000259" key="9">
    <source>
        <dbReference type="SMART" id="SM00906"/>
    </source>
</evidence>